<dbReference type="EMBL" id="JAPHVQ010000007">
    <property type="protein sequence ID" value="MDE8035085.1"/>
    <property type="molecule type" value="Genomic_DNA"/>
</dbReference>
<dbReference type="CDD" id="cd13125">
    <property type="entry name" value="MATE_like_10"/>
    <property type="match status" value="1"/>
</dbReference>
<evidence type="ECO:0000256" key="6">
    <source>
        <dbReference type="SAM" id="Phobius"/>
    </source>
</evidence>
<dbReference type="RefSeq" id="WP_275218090.1">
    <property type="nucleotide sequence ID" value="NZ_JAPHVQ010000007.1"/>
</dbReference>
<dbReference type="PANTHER" id="PTHR30250:SF30">
    <property type="entry name" value="LIPID III FLIPPASE"/>
    <property type="match status" value="1"/>
</dbReference>
<evidence type="ECO:0000256" key="5">
    <source>
        <dbReference type="ARBA" id="ARBA00023136"/>
    </source>
</evidence>
<name>A0A9X4JEL9_ACTEU</name>
<feature type="transmembrane region" description="Helical" evidence="6">
    <location>
        <begin position="363"/>
        <end position="383"/>
    </location>
</feature>
<reference evidence="7" key="1">
    <citation type="submission" date="2022-11" db="EMBL/GenBank/DDBJ databases">
        <authorList>
            <person name="Kamali M."/>
            <person name="Peak L."/>
            <person name="Go Y.Y."/>
            <person name="Balasuriya U.B.R."/>
            <person name="Carossino M."/>
        </authorList>
    </citation>
    <scope>NUCLEOTIDE SEQUENCE</scope>
    <source>
        <strain evidence="7">4524</strain>
    </source>
</reference>
<feature type="transmembrane region" description="Helical" evidence="6">
    <location>
        <begin position="84"/>
        <end position="103"/>
    </location>
</feature>
<comment type="subcellular location">
    <subcellularLocation>
        <location evidence="1">Cell membrane</location>
        <topology evidence="1">Multi-pass membrane protein</topology>
    </subcellularLocation>
</comment>
<gene>
    <name evidence="7" type="primary">wzxE</name>
    <name evidence="7" type="ORF">OQ257_07895</name>
</gene>
<feature type="transmembrane region" description="Helical" evidence="6">
    <location>
        <begin position="177"/>
        <end position="195"/>
    </location>
</feature>
<dbReference type="Proteomes" id="UP001142444">
    <property type="component" value="Unassembled WGS sequence"/>
</dbReference>
<dbReference type="InterPro" id="IPR044550">
    <property type="entry name" value="WzxE"/>
</dbReference>
<keyword evidence="5 6" id="KW-0472">Membrane</keyword>
<evidence type="ECO:0000256" key="2">
    <source>
        <dbReference type="ARBA" id="ARBA00022475"/>
    </source>
</evidence>
<dbReference type="NCBIfam" id="NF011679">
    <property type="entry name" value="PRK15099.1"/>
    <property type="match status" value="1"/>
</dbReference>
<evidence type="ECO:0000256" key="4">
    <source>
        <dbReference type="ARBA" id="ARBA00022989"/>
    </source>
</evidence>
<keyword evidence="8" id="KW-1185">Reference proteome</keyword>
<feature type="transmembrane region" description="Helical" evidence="6">
    <location>
        <begin position="395"/>
        <end position="414"/>
    </location>
</feature>
<evidence type="ECO:0000313" key="7">
    <source>
        <dbReference type="EMBL" id="MDE8035085.1"/>
    </source>
</evidence>
<feature type="transmembrane region" description="Helical" evidence="6">
    <location>
        <begin position="118"/>
        <end position="138"/>
    </location>
</feature>
<reference evidence="7" key="2">
    <citation type="journal article" date="2023" name="Pathogens">
        <title>Pathological Features and Genomic Characterization of an Actinobacillus equuli subsp. equuli Bearing Unique Virulence-Associated Genes from an Adult Horse with Pleuropneumonia.</title>
        <authorList>
            <person name="Kamali M."/>
            <person name="Carossino M."/>
            <person name="Del Piero F."/>
            <person name="Peak L."/>
            <person name="Mitchell M.S."/>
            <person name="Willette J."/>
            <person name="Baker R."/>
            <person name="Li F."/>
            <person name="Kenez A."/>
            <person name="Balasuriya U.B.R."/>
            <person name="Go Y.Y."/>
        </authorList>
    </citation>
    <scope>NUCLEOTIDE SEQUENCE</scope>
    <source>
        <strain evidence="7">4524</strain>
    </source>
</reference>
<dbReference type="AlphaFoldDB" id="A0A9X4JEL9"/>
<dbReference type="InterPro" id="IPR002797">
    <property type="entry name" value="Polysacc_synth"/>
</dbReference>
<comment type="caution">
    <text evidence="7">The sequence shown here is derived from an EMBL/GenBank/DDBJ whole genome shotgun (WGS) entry which is preliminary data.</text>
</comment>
<proteinExistence type="predicted"/>
<feature type="transmembrane region" description="Helical" evidence="6">
    <location>
        <begin position="264"/>
        <end position="282"/>
    </location>
</feature>
<protein>
    <submittedName>
        <fullName evidence="7">Lipid III flippase WzxE</fullName>
    </submittedName>
</protein>
<keyword evidence="4 6" id="KW-1133">Transmembrane helix</keyword>
<keyword evidence="2" id="KW-1003">Cell membrane</keyword>
<feature type="transmembrane region" description="Helical" evidence="6">
    <location>
        <begin position="150"/>
        <end position="171"/>
    </location>
</feature>
<feature type="transmembrane region" description="Helical" evidence="6">
    <location>
        <begin position="335"/>
        <end position="356"/>
    </location>
</feature>
<dbReference type="Pfam" id="PF01943">
    <property type="entry name" value="Polysacc_synt"/>
    <property type="match status" value="1"/>
</dbReference>
<keyword evidence="3 6" id="KW-0812">Transmembrane</keyword>
<feature type="transmembrane region" description="Helical" evidence="6">
    <location>
        <begin position="42"/>
        <end position="63"/>
    </location>
</feature>
<dbReference type="InterPro" id="IPR050833">
    <property type="entry name" value="Poly_Biosynth_Transport"/>
</dbReference>
<evidence type="ECO:0000313" key="8">
    <source>
        <dbReference type="Proteomes" id="UP001142444"/>
    </source>
</evidence>
<feature type="transmembrane region" description="Helical" evidence="6">
    <location>
        <begin position="7"/>
        <end position="30"/>
    </location>
</feature>
<dbReference type="PANTHER" id="PTHR30250">
    <property type="entry name" value="PST FAMILY PREDICTED COLANIC ACID TRANSPORTER"/>
    <property type="match status" value="1"/>
</dbReference>
<feature type="transmembrane region" description="Helical" evidence="6">
    <location>
        <begin position="218"/>
        <end position="239"/>
    </location>
</feature>
<dbReference type="GO" id="GO:0005886">
    <property type="term" value="C:plasma membrane"/>
    <property type="evidence" value="ECO:0007669"/>
    <property type="project" value="UniProtKB-SubCell"/>
</dbReference>
<evidence type="ECO:0000256" key="1">
    <source>
        <dbReference type="ARBA" id="ARBA00004651"/>
    </source>
</evidence>
<organism evidence="7 8">
    <name type="scientific">Actinobacillus equuli subsp. equuli</name>
    <dbReference type="NCBI Taxonomy" id="202947"/>
    <lineage>
        <taxon>Bacteria</taxon>
        <taxon>Pseudomonadati</taxon>
        <taxon>Pseudomonadota</taxon>
        <taxon>Gammaproteobacteria</taxon>
        <taxon>Pasteurellales</taxon>
        <taxon>Pasteurellaceae</taxon>
        <taxon>Actinobacillus</taxon>
    </lineage>
</organism>
<accession>A0A9X4JEL9</accession>
<sequence>MKSLSSTTLWTAFSTAFKIVVGLLLIKLFALQFGTAGLGQVANFMTLITVLGVFAGAGIFNGVTKYVAEFEHQPDKLTALLSTANRIIVSFSGVLALILFLFAEQISQWLFYSKDYQAVIMATAVAQFGIANSNYFLAILKGYRNVKANALSVIIGSLLGLIFFLIGLYSYGYQGALVGFVVLPALVFLPARYFLNRQLQAVKFWGNFAFSAEYAKKLLKFSVMIFLTAVTLPVAYVLMRDLLVEHHSLEALGLWQGVSKISDAYLQFITAAFSVYLLPTFAKLHEKSALQKELVKALKFVGISVIWTSLTIFTFKHWIILLLYTEDFLAMEPLFMWQLLGDVFKVMAYVFGYLIVAKASLKLYAAAEFLQLALLVGMGYLFIPLHGAEGATQAYFATYFCYFLLCAAGFKYYLKH</sequence>
<dbReference type="GO" id="GO:0009246">
    <property type="term" value="P:enterobacterial common antigen biosynthetic process"/>
    <property type="evidence" value="ECO:0007669"/>
    <property type="project" value="InterPro"/>
</dbReference>
<feature type="transmembrane region" description="Helical" evidence="6">
    <location>
        <begin position="294"/>
        <end position="315"/>
    </location>
</feature>
<evidence type="ECO:0000256" key="3">
    <source>
        <dbReference type="ARBA" id="ARBA00022692"/>
    </source>
</evidence>